<evidence type="ECO:0000259" key="11">
    <source>
        <dbReference type="PROSITE" id="PS50929"/>
    </source>
</evidence>
<dbReference type="AlphaFoldDB" id="A0A8K1ZZN9"/>
<dbReference type="InterPro" id="IPR011527">
    <property type="entry name" value="ABC1_TM_dom"/>
</dbReference>
<dbReference type="InterPro" id="IPR017871">
    <property type="entry name" value="ABC_transporter-like_CS"/>
</dbReference>
<dbReference type="GO" id="GO:0140359">
    <property type="term" value="F:ABC-type transporter activity"/>
    <property type="evidence" value="ECO:0007669"/>
    <property type="project" value="InterPro"/>
</dbReference>
<comment type="subcellular location">
    <subcellularLocation>
        <location evidence="1">Cell membrane</location>
        <topology evidence="1">Multi-pass membrane protein</topology>
    </subcellularLocation>
</comment>
<evidence type="ECO:0000259" key="10">
    <source>
        <dbReference type="PROSITE" id="PS50893"/>
    </source>
</evidence>
<keyword evidence="3" id="KW-1003">Cell membrane</keyword>
<dbReference type="GO" id="GO:0005524">
    <property type="term" value="F:ATP binding"/>
    <property type="evidence" value="ECO:0007669"/>
    <property type="project" value="UniProtKB-KW"/>
</dbReference>
<dbReference type="PANTHER" id="PTHR24221:SF654">
    <property type="entry name" value="ATP-BINDING CASSETTE SUB-FAMILY B MEMBER 6"/>
    <property type="match status" value="1"/>
</dbReference>
<evidence type="ECO:0000256" key="1">
    <source>
        <dbReference type="ARBA" id="ARBA00004651"/>
    </source>
</evidence>
<dbReference type="PROSITE" id="PS00211">
    <property type="entry name" value="ABC_TRANSPORTER_1"/>
    <property type="match status" value="1"/>
</dbReference>
<dbReference type="InterPro" id="IPR036640">
    <property type="entry name" value="ABC1_TM_sf"/>
</dbReference>
<feature type="domain" description="ABC transmembrane type-1" evidence="11">
    <location>
        <begin position="51"/>
        <end position="329"/>
    </location>
</feature>
<feature type="transmembrane region" description="Helical" evidence="9">
    <location>
        <begin position="30"/>
        <end position="52"/>
    </location>
</feature>
<evidence type="ECO:0000313" key="12">
    <source>
        <dbReference type="EMBL" id="NCJ07066.1"/>
    </source>
</evidence>
<keyword evidence="2" id="KW-0813">Transport</keyword>
<dbReference type="SMART" id="SM00382">
    <property type="entry name" value="AAA"/>
    <property type="match status" value="1"/>
</dbReference>
<dbReference type="InterPro" id="IPR027417">
    <property type="entry name" value="P-loop_NTPase"/>
</dbReference>
<dbReference type="SUPFAM" id="SSF90123">
    <property type="entry name" value="ABC transporter transmembrane region"/>
    <property type="match status" value="1"/>
</dbReference>
<feature type="transmembrane region" description="Helical" evidence="9">
    <location>
        <begin position="186"/>
        <end position="204"/>
    </location>
</feature>
<feature type="transmembrane region" description="Helical" evidence="9">
    <location>
        <begin position="158"/>
        <end position="180"/>
    </location>
</feature>
<keyword evidence="7 9" id="KW-1133">Transmembrane helix</keyword>
<name>A0A8K1ZZN9_9CYAN</name>
<dbReference type="InterPro" id="IPR003439">
    <property type="entry name" value="ABC_transporter-like_ATP-bd"/>
</dbReference>
<keyword evidence="8 9" id="KW-0472">Membrane</keyword>
<sequence>MRQKKHSLLADLRQLWGHLKQRRQRQLGMLLLLLIISALAEMVTVGAIFPFLSALGNAPAMLQNQQLQPVFAALGIATTHRLVLVMALGFVAALGVANGLRLLALHARYKLAAAIAADVSSRVYYTTLYQPYSFHVRQNSSDLIQTVTLDTDQLTNDILIQFVDFLANSLLAPALIITLMLINWRLAIGAALILGTVYTVIFWMRQGLLKRNSALFSQAGQHKVKVVQEGIGGIREVLLDHSQSFFHHAYQRDEQRLRRVQITNRIISQSPVFLIEFITLGSISLLALSLGRDGDFSEAVPVLGSLALGAKRLVPALQRSFFSLATIQGARASLLRVLAALNRPVDSLLLLEPEFAPLNLSQELQLAGVWFRYGDDSPWILWDLNLTIAAKTTVAFAGSTGSGKSTTADLILGLLQPEKGQILVDGVPLEGTRLRQWQAAVAHVPQQIYLSDSTLAENIAFGIPEKEINFNQVRRAAKLAQIDEFIEGLSGGYDTYVGERGIRLSGGQRQRIGIARALYKNASVIVFDEATSALDNTTEREVMESINNLSHQLTIILIAHRLSTVEKCDRIFELDQGRIIYSGTFEELLTHSPTFRNHAAMQGFLA</sequence>
<organism evidence="12 13">
    <name type="scientific">Petrachloros mirabilis ULC683</name>
    <dbReference type="NCBI Taxonomy" id="2781853"/>
    <lineage>
        <taxon>Bacteria</taxon>
        <taxon>Bacillati</taxon>
        <taxon>Cyanobacteriota</taxon>
        <taxon>Cyanophyceae</taxon>
        <taxon>Synechococcales</taxon>
        <taxon>Petrachlorosaceae</taxon>
        <taxon>Petrachloros</taxon>
        <taxon>Petrachloros mirabilis</taxon>
    </lineage>
</organism>
<dbReference type="PROSITE" id="PS50929">
    <property type="entry name" value="ABC_TM1F"/>
    <property type="match status" value="1"/>
</dbReference>
<keyword evidence="13" id="KW-1185">Reference proteome</keyword>
<accession>A0A8K1ZZN9</accession>
<dbReference type="Gene3D" id="3.40.50.300">
    <property type="entry name" value="P-loop containing nucleotide triphosphate hydrolases"/>
    <property type="match status" value="1"/>
</dbReference>
<keyword evidence="5" id="KW-0547">Nucleotide-binding</keyword>
<proteinExistence type="predicted"/>
<dbReference type="GO" id="GO:0005886">
    <property type="term" value="C:plasma membrane"/>
    <property type="evidence" value="ECO:0007669"/>
    <property type="project" value="UniProtKB-SubCell"/>
</dbReference>
<keyword evidence="6 12" id="KW-0067">ATP-binding</keyword>
<dbReference type="GO" id="GO:0034040">
    <property type="term" value="F:ATPase-coupled lipid transmembrane transporter activity"/>
    <property type="evidence" value="ECO:0007669"/>
    <property type="project" value="TreeGrafter"/>
</dbReference>
<evidence type="ECO:0000256" key="5">
    <source>
        <dbReference type="ARBA" id="ARBA00022741"/>
    </source>
</evidence>
<dbReference type="Pfam" id="PF00664">
    <property type="entry name" value="ABC_membrane"/>
    <property type="match status" value="1"/>
</dbReference>
<dbReference type="Proteomes" id="UP000607397">
    <property type="component" value="Unassembled WGS sequence"/>
</dbReference>
<dbReference type="GO" id="GO:0016887">
    <property type="term" value="F:ATP hydrolysis activity"/>
    <property type="evidence" value="ECO:0007669"/>
    <property type="project" value="InterPro"/>
</dbReference>
<gene>
    <name evidence="12" type="ORF">GS597_11215</name>
</gene>
<comment type="caution">
    <text evidence="12">The sequence shown here is derived from an EMBL/GenBank/DDBJ whole genome shotgun (WGS) entry which is preliminary data.</text>
</comment>
<evidence type="ECO:0000256" key="9">
    <source>
        <dbReference type="SAM" id="Phobius"/>
    </source>
</evidence>
<dbReference type="EMBL" id="WVIC01000020">
    <property type="protein sequence ID" value="NCJ07066.1"/>
    <property type="molecule type" value="Genomic_DNA"/>
</dbReference>
<evidence type="ECO:0000256" key="2">
    <source>
        <dbReference type="ARBA" id="ARBA00022448"/>
    </source>
</evidence>
<dbReference type="PANTHER" id="PTHR24221">
    <property type="entry name" value="ATP-BINDING CASSETTE SUB-FAMILY B"/>
    <property type="match status" value="1"/>
</dbReference>
<dbReference type="Pfam" id="PF00005">
    <property type="entry name" value="ABC_tran"/>
    <property type="match status" value="1"/>
</dbReference>
<evidence type="ECO:0000256" key="6">
    <source>
        <dbReference type="ARBA" id="ARBA00022840"/>
    </source>
</evidence>
<dbReference type="RefSeq" id="WP_161825543.1">
    <property type="nucleotide sequence ID" value="NZ_WVIC01000020.1"/>
</dbReference>
<keyword evidence="4 9" id="KW-0812">Transmembrane</keyword>
<feature type="domain" description="ABC transporter" evidence="10">
    <location>
        <begin position="364"/>
        <end position="601"/>
    </location>
</feature>
<dbReference type="FunFam" id="3.40.50.300:FF:000221">
    <property type="entry name" value="Multidrug ABC transporter ATP-binding protein"/>
    <property type="match status" value="1"/>
</dbReference>
<feature type="transmembrane region" description="Helical" evidence="9">
    <location>
        <begin position="266"/>
        <end position="288"/>
    </location>
</feature>
<dbReference type="PROSITE" id="PS50893">
    <property type="entry name" value="ABC_TRANSPORTER_2"/>
    <property type="match status" value="1"/>
</dbReference>
<evidence type="ECO:0000256" key="4">
    <source>
        <dbReference type="ARBA" id="ARBA00022692"/>
    </source>
</evidence>
<reference evidence="12" key="1">
    <citation type="submission" date="2019-12" db="EMBL/GenBank/DDBJ databases">
        <title>High-Quality draft genome sequences of three cyanobacteria isolated from the limestone walls of the Old Cathedral of Coimbra.</title>
        <authorList>
            <person name="Tiago I."/>
            <person name="Soares F."/>
            <person name="Portugal A."/>
        </authorList>
    </citation>
    <scope>NUCLEOTIDE SEQUENCE [LARGE SCALE GENOMIC DNA]</scope>
    <source>
        <strain evidence="12">C</strain>
    </source>
</reference>
<dbReference type="InterPro" id="IPR003593">
    <property type="entry name" value="AAA+_ATPase"/>
</dbReference>
<dbReference type="Gene3D" id="1.20.1560.10">
    <property type="entry name" value="ABC transporter type 1, transmembrane domain"/>
    <property type="match status" value="1"/>
</dbReference>
<evidence type="ECO:0000256" key="7">
    <source>
        <dbReference type="ARBA" id="ARBA00022989"/>
    </source>
</evidence>
<dbReference type="SUPFAM" id="SSF52540">
    <property type="entry name" value="P-loop containing nucleoside triphosphate hydrolases"/>
    <property type="match status" value="1"/>
</dbReference>
<evidence type="ECO:0000256" key="3">
    <source>
        <dbReference type="ARBA" id="ARBA00022475"/>
    </source>
</evidence>
<feature type="transmembrane region" description="Helical" evidence="9">
    <location>
        <begin position="72"/>
        <end position="100"/>
    </location>
</feature>
<evidence type="ECO:0000256" key="8">
    <source>
        <dbReference type="ARBA" id="ARBA00023136"/>
    </source>
</evidence>
<dbReference type="InterPro" id="IPR039421">
    <property type="entry name" value="Type_1_exporter"/>
</dbReference>
<evidence type="ECO:0000313" key="13">
    <source>
        <dbReference type="Proteomes" id="UP000607397"/>
    </source>
</evidence>
<protein>
    <submittedName>
        <fullName evidence="12">ATP-binding cassette domain-containing protein</fullName>
    </submittedName>
</protein>